<dbReference type="AlphaFoldDB" id="A0A086XQM3"/>
<dbReference type="RefSeq" id="WP_036640196.1">
    <property type="nucleotide sequence ID" value="NZ_JFZB01000054.1"/>
</dbReference>
<protein>
    <recommendedName>
        <fullName evidence="3">Bacteriophage phiJL001 Gp84 N-terminal domain-containing protein</fullName>
    </recommendedName>
</protein>
<organism evidence="1 2">
    <name type="scientific">Paenirhodobacter enshiensis</name>
    <dbReference type="NCBI Taxonomy" id="1105367"/>
    <lineage>
        <taxon>Bacteria</taxon>
        <taxon>Pseudomonadati</taxon>
        <taxon>Pseudomonadota</taxon>
        <taxon>Alphaproteobacteria</taxon>
        <taxon>Rhodobacterales</taxon>
        <taxon>Rhodobacter group</taxon>
        <taxon>Paenirhodobacter</taxon>
    </lineage>
</organism>
<dbReference type="Proteomes" id="UP000028824">
    <property type="component" value="Unassembled WGS sequence"/>
</dbReference>
<name>A0A086XQM3_9RHOB</name>
<proteinExistence type="predicted"/>
<evidence type="ECO:0000313" key="1">
    <source>
        <dbReference type="EMBL" id="KFI24323.1"/>
    </source>
</evidence>
<accession>A0A086XQM3</accession>
<gene>
    <name evidence="1" type="ORF">CG50_10765</name>
</gene>
<dbReference type="OrthoDB" id="7770859at2"/>
<dbReference type="eggNOG" id="ENOG5032S78">
    <property type="taxonomic scope" value="Bacteria"/>
</dbReference>
<comment type="caution">
    <text evidence="1">The sequence shown here is derived from an EMBL/GenBank/DDBJ whole genome shotgun (WGS) entry which is preliminary data.</text>
</comment>
<evidence type="ECO:0008006" key="3">
    <source>
        <dbReference type="Google" id="ProtNLM"/>
    </source>
</evidence>
<reference evidence="1 2" key="1">
    <citation type="submission" date="2014-03" db="EMBL/GenBank/DDBJ databases">
        <title>Genome of Paenirhodobacter enshiensis DW2-9.</title>
        <authorList>
            <person name="Wang D."/>
            <person name="Wang G."/>
        </authorList>
    </citation>
    <scope>NUCLEOTIDE SEQUENCE [LARGE SCALE GENOMIC DNA]</scope>
    <source>
        <strain evidence="1 2">DW2-9</strain>
    </source>
</reference>
<evidence type="ECO:0000313" key="2">
    <source>
        <dbReference type="Proteomes" id="UP000028824"/>
    </source>
</evidence>
<keyword evidence="2" id="KW-1185">Reference proteome</keyword>
<sequence>MKIYDEAFAASLSAARDGSICPAWFVWAVGRDRDTGDDAPIGLWSGDEDITLSVEQPDGSSVSRTYIGGCNLAVPNGIPYVADLTDNPVTVTLSQIADAAQQLVRGSDVRLAYTEIHATTWTGGGLTSAPQLQWVGIVDEAPISTPSAGSDGSISLTIRSEIMHQLTATNPAKSSDSHQKRRLSTDGFCTYAGSIEARKVQWYKK</sequence>
<dbReference type="EMBL" id="JFZB01000054">
    <property type="protein sequence ID" value="KFI24323.1"/>
    <property type="molecule type" value="Genomic_DNA"/>
</dbReference>